<gene>
    <name evidence="1" type="ORF">SMTD_LOCUS10897</name>
</gene>
<dbReference type="EMBL" id="UZAL01030975">
    <property type="protein sequence ID" value="VDP56374.1"/>
    <property type="molecule type" value="Genomic_DNA"/>
</dbReference>
<proteinExistence type="predicted"/>
<name>A0A183P963_9TREM</name>
<dbReference type="Proteomes" id="UP000269396">
    <property type="component" value="Unassembled WGS sequence"/>
</dbReference>
<accession>A0A183P963</accession>
<dbReference type="Gene3D" id="3.60.10.10">
    <property type="entry name" value="Endonuclease/exonuclease/phosphatase"/>
    <property type="match status" value="1"/>
</dbReference>
<dbReference type="AlphaFoldDB" id="A0A183P963"/>
<dbReference type="InterPro" id="IPR036691">
    <property type="entry name" value="Endo/exonu/phosph_ase_sf"/>
</dbReference>
<reference evidence="1 2" key="1">
    <citation type="submission" date="2018-11" db="EMBL/GenBank/DDBJ databases">
        <authorList>
            <consortium name="Pathogen Informatics"/>
        </authorList>
    </citation>
    <scope>NUCLEOTIDE SEQUENCE [LARGE SCALE GENOMIC DNA]</scope>
    <source>
        <strain>Denwood</strain>
        <strain evidence="2">Zambia</strain>
    </source>
</reference>
<organism evidence="1 2">
    <name type="scientific">Schistosoma mattheei</name>
    <dbReference type="NCBI Taxonomy" id="31246"/>
    <lineage>
        <taxon>Eukaryota</taxon>
        <taxon>Metazoa</taxon>
        <taxon>Spiralia</taxon>
        <taxon>Lophotrochozoa</taxon>
        <taxon>Platyhelminthes</taxon>
        <taxon>Trematoda</taxon>
        <taxon>Digenea</taxon>
        <taxon>Strigeidida</taxon>
        <taxon>Schistosomatoidea</taxon>
        <taxon>Schistosomatidae</taxon>
        <taxon>Schistosoma</taxon>
    </lineage>
</organism>
<evidence type="ECO:0000313" key="2">
    <source>
        <dbReference type="Proteomes" id="UP000269396"/>
    </source>
</evidence>
<evidence type="ECO:0000313" key="1">
    <source>
        <dbReference type="EMBL" id="VDP56374.1"/>
    </source>
</evidence>
<sequence>MWEIGRTSQIATVMRRYNLALLGIRETHLSQAGQERLDTEEMLLYSGHEEENAPHIEGPALMLSKEARKAHIRWESHGPRIIKVSLKTKKEEITMNVIQYCALTNNSNKDNKDQFYERLHSIIVKFQRKDLTILTVDPNAPSWNG</sequence>
<dbReference type="STRING" id="31246.A0A183P963"/>
<keyword evidence="2" id="KW-1185">Reference proteome</keyword>
<protein>
    <submittedName>
        <fullName evidence="1">Uncharacterized protein</fullName>
    </submittedName>
</protein>